<dbReference type="EMBL" id="RSCL01000019">
    <property type="protein sequence ID" value="RUT01502.1"/>
    <property type="molecule type" value="Genomic_DNA"/>
</dbReference>
<name>A0A433V5X2_9CYAN</name>
<keyword evidence="2" id="KW-1185">Reference proteome</keyword>
<dbReference type="InterPro" id="IPR027417">
    <property type="entry name" value="P-loop_NTPase"/>
</dbReference>
<dbReference type="Gene3D" id="3.40.50.300">
    <property type="entry name" value="P-loop containing nucleotide triphosphate hydrolases"/>
    <property type="match status" value="1"/>
</dbReference>
<proteinExistence type="predicted"/>
<gene>
    <name evidence="1" type="ORF">DSM106972_065990</name>
</gene>
<reference evidence="1" key="2">
    <citation type="journal article" date="2019" name="Genome Biol. Evol.">
        <title>Day and night: Metabolic profiles and evolutionary relationships of six axenic non-marine cyanobacteria.</title>
        <authorList>
            <person name="Will S.E."/>
            <person name="Henke P."/>
            <person name="Boedeker C."/>
            <person name="Huang S."/>
            <person name="Brinkmann H."/>
            <person name="Rohde M."/>
            <person name="Jarek M."/>
            <person name="Friedl T."/>
            <person name="Seufert S."/>
            <person name="Schumacher M."/>
            <person name="Overmann J."/>
            <person name="Neumann-Schaal M."/>
            <person name="Petersen J."/>
        </authorList>
    </citation>
    <scope>NUCLEOTIDE SEQUENCE [LARGE SCALE GENOMIC DNA]</scope>
    <source>
        <strain evidence="1">PCC 7102</strain>
    </source>
</reference>
<protein>
    <submittedName>
        <fullName evidence="1">Uncharacterized protein</fullName>
    </submittedName>
</protein>
<comment type="caution">
    <text evidence="1">The sequence shown here is derived from an EMBL/GenBank/DDBJ whole genome shotgun (WGS) entry which is preliminary data.</text>
</comment>
<dbReference type="AlphaFoldDB" id="A0A433V5X2"/>
<organism evidence="1 2">
    <name type="scientific">Dulcicalothrix desertica PCC 7102</name>
    <dbReference type="NCBI Taxonomy" id="232991"/>
    <lineage>
        <taxon>Bacteria</taxon>
        <taxon>Bacillati</taxon>
        <taxon>Cyanobacteriota</taxon>
        <taxon>Cyanophyceae</taxon>
        <taxon>Nostocales</taxon>
        <taxon>Calotrichaceae</taxon>
        <taxon>Dulcicalothrix</taxon>
    </lineage>
</organism>
<accession>A0A433V5X2</accession>
<evidence type="ECO:0000313" key="1">
    <source>
        <dbReference type="EMBL" id="RUT01502.1"/>
    </source>
</evidence>
<evidence type="ECO:0000313" key="2">
    <source>
        <dbReference type="Proteomes" id="UP000271624"/>
    </source>
</evidence>
<sequence>MDPQASLTAFMGLGGEKITPEQNIYGAITERAPLHIWDNPINGMYIVPTNKDLAATEREIMQDMTVDNRMRLKLVLDDVLD</sequence>
<reference evidence="1" key="1">
    <citation type="submission" date="2018-12" db="EMBL/GenBank/DDBJ databases">
        <authorList>
            <person name="Will S."/>
            <person name="Neumann-Schaal M."/>
            <person name="Henke P."/>
        </authorList>
    </citation>
    <scope>NUCLEOTIDE SEQUENCE</scope>
    <source>
        <strain evidence="1">PCC 7102</strain>
    </source>
</reference>
<dbReference type="Proteomes" id="UP000271624">
    <property type="component" value="Unassembled WGS sequence"/>
</dbReference>